<dbReference type="AlphaFoldDB" id="A0A023B7S4"/>
<accession>A0A023B7S4</accession>
<dbReference type="Proteomes" id="UP000019763">
    <property type="component" value="Unassembled WGS sequence"/>
</dbReference>
<gene>
    <name evidence="1" type="ORF">GNI_066630</name>
</gene>
<dbReference type="VEuPathDB" id="CryptoDB:GNI_066630"/>
<reference evidence="1" key="1">
    <citation type="submission" date="2013-12" db="EMBL/GenBank/DDBJ databases">
        <authorList>
            <person name="Omoto C.K."/>
            <person name="Sibley D."/>
            <person name="Venepally P."/>
            <person name="Hadjithomas M."/>
            <person name="Karamycheva S."/>
            <person name="Brunk B."/>
            <person name="Roos D."/>
            <person name="Caler E."/>
            <person name="Lorenzi H."/>
        </authorList>
    </citation>
    <scope>NUCLEOTIDE SEQUENCE</scope>
</reference>
<organism evidence="1 2">
    <name type="scientific">Gregarina niphandrodes</name>
    <name type="common">Septate eugregarine</name>
    <dbReference type="NCBI Taxonomy" id="110365"/>
    <lineage>
        <taxon>Eukaryota</taxon>
        <taxon>Sar</taxon>
        <taxon>Alveolata</taxon>
        <taxon>Apicomplexa</taxon>
        <taxon>Conoidasida</taxon>
        <taxon>Gregarinasina</taxon>
        <taxon>Eugregarinorida</taxon>
        <taxon>Gregarinidae</taxon>
        <taxon>Gregarina</taxon>
    </lineage>
</organism>
<comment type="caution">
    <text evidence="1">The sequence shown here is derived from an EMBL/GenBank/DDBJ whole genome shotgun (WGS) entry which is preliminary data.</text>
</comment>
<sequence length="104" mass="11765">MNPARNPVLQVFSNKAMTLSILCKILAFRTLSLLAFRTLSLLAFRTLSLLAFRTLLGGNTLGIEKILVVDYLGLGYMKAMLEYLQCPKNSDVPEHVWFNGHRHQ</sequence>
<evidence type="ECO:0000313" key="1">
    <source>
        <dbReference type="EMBL" id="EZG67683.1"/>
    </source>
</evidence>
<proteinExistence type="predicted"/>
<evidence type="ECO:0000313" key="2">
    <source>
        <dbReference type="Proteomes" id="UP000019763"/>
    </source>
</evidence>
<dbReference type="GeneID" id="22912450"/>
<dbReference type="EMBL" id="AFNH02000501">
    <property type="protein sequence ID" value="EZG67683.1"/>
    <property type="molecule type" value="Genomic_DNA"/>
</dbReference>
<name>A0A023B7S4_GRENI</name>
<dbReference type="RefSeq" id="XP_011130165.1">
    <property type="nucleotide sequence ID" value="XM_011131863.1"/>
</dbReference>
<protein>
    <submittedName>
        <fullName evidence="1">Uncharacterized protein</fullName>
    </submittedName>
</protein>
<keyword evidence="2" id="KW-1185">Reference proteome</keyword>